<reference evidence="2 3" key="1">
    <citation type="submission" date="2019-05" db="EMBL/GenBank/DDBJ databases">
        <authorList>
            <person name="Qu J.-H."/>
        </authorList>
    </citation>
    <scope>NUCLEOTIDE SEQUENCE [LARGE SCALE GENOMIC DNA]</scope>
    <source>
        <strain evidence="2 3">T17</strain>
    </source>
</reference>
<proteinExistence type="predicted"/>
<keyword evidence="3" id="KW-1185">Reference proteome</keyword>
<keyword evidence="1" id="KW-0472">Membrane</keyword>
<dbReference type="EMBL" id="VCEJ01000004">
    <property type="protein sequence ID" value="TLV00183.1"/>
    <property type="molecule type" value="Genomic_DNA"/>
</dbReference>
<comment type="caution">
    <text evidence="2">The sequence shown here is derived from an EMBL/GenBank/DDBJ whole genome shotgun (WGS) entry which is preliminary data.</text>
</comment>
<dbReference type="AlphaFoldDB" id="A0A5R9KV87"/>
<keyword evidence="1" id="KW-1133">Transmembrane helix</keyword>
<feature type="transmembrane region" description="Helical" evidence="1">
    <location>
        <begin position="37"/>
        <end position="55"/>
    </location>
</feature>
<sequence length="64" mass="7066">MKLSLRNAFLILLAGMLLLAIGSFLNSSQAKLSSPIILGGLIIEFIGSIWLVLTLNQRRKKQKL</sequence>
<dbReference type="Proteomes" id="UP000306402">
    <property type="component" value="Unassembled WGS sequence"/>
</dbReference>
<protein>
    <submittedName>
        <fullName evidence="2">Uncharacterized protein</fullName>
    </submittedName>
</protein>
<evidence type="ECO:0000256" key="1">
    <source>
        <dbReference type="SAM" id="Phobius"/>
    </source>
</evidence>
<gene>
    <name evidence="2" type="ORF">FEN17_11790</name>
</gene>
<accession>A0A5R9KV87</accession>
<evidence type="ECO:0000313" key="3">
    <source>
        <dbReference type="Proteomes" id="UP000306402"/>
    </source>
</evidence>
<evidence type="ECO:0000313" key="2">
    <source>
        <dbReference type="EMBL" id="TLV00183.1"/>
    </source>
</evidence>
<organism evidence="2 3">
    <name type="scientific">Dyadobacter luticola</name>
    <dbReference type="NCBI Taxonomy" id="1979387"/>
    <lineage>
        <taxon>Bacteria</taxon>
        <taxon>Pseudomonadati</taxon>
        <taxon>Bacteroidota</taxon>
        <taxon>Cytophagia</taxon>
        <taxon>Cytophagales</taxon>
        <taxon>Spirosomataceae</taxon>
        <taxon>Dyadobacter</taxon>
    </lineage>
</organism>
<keyword evidence="1" id="KW-0812">Transmembrane</keyword>
<name>A0A5R9KV87_9BACT</name>